<proteinExistence type="predicted"/>
<dbReference type="GO" id="GO:0007189">
    <property type="term" value="P:adenylate cyclase-activating G protein-coupled receptor signaling pathway"/>
    <property type="evidence" value="ECO:0007669"/>
    <property type="project" value="TreeGrafter"/>
</dbReference>
<dbReference type="VEuPathDB" id="VectorBase:CSON011331"/>
<feature type="compositionally biased region" description="Basic and acidic residues" evidence="12">
    <location>
        <begin position="638"/>
        <end position="648"/>
    </location>
</feature>
<evidence type="ECO:0000256" key="5">
    <source>
        <dbReference type="ARBA" id="ARBA00022723"/>
    </source>
</evidence>
<dbReference type="CDD" id="cd07302">
    <property type="entry name" value="CHD"/>
    <property type="match status" value="2"/>
</dbReference>
<evidence type="ECO:0000256" key="2">
    <source>
        <dbReference type="ARBA" id="ARBA00004141"/>
    </source>
</evidence>
<feature type="transmembrane region" description="Helical" evidence="13">
    <location>
        <begin position="847"/>
        <end position="867"/>
    </location>
</feature>
<evidence type="ECO:0000256" key="7">
    <source>
        <dbReference type="ARBA" id="ARBA00022840"/>
    </source>
</evidence>
<feature type="domain" description="Guanylate cyclase" evidence="14">
    <location>
        <begin position="1122"/>
        <end position="1262"/>
    </location>
</feature>
<feature type="transmembrane region" description="Helical" evidence="13">
    <location>
        <begin position="345"/>
        <end position="363"/>
    </location>
</feature>
<evidence type="ECO:0000256" key="10">
    <source>
        <dbReference type="ARBA" id="ARBA00023136"/>
    </source>
</evidence>
<feature type="transmembrane region" description="Helical" evidence="13">
    <location>
        <begin position="778"/>
        <end position="795"/>
    </location>
</feature>
<evidence type="ECO:0000256" key="11">
    <source>
        <dbReference type="ARBA" id="ARBA00023239"/>
    </source>
</evidence>
<dbReference type="GO" id="GO:0006171">
    <property type="term" value="P:cAMP biosynthetic process"/>
    <property type="evidence" value="ECO:0007669"/>
    <property type="project" value="InterPro"/>
</dbReference>
<keyword evidence="6" id="KW-0547">Nucleotide-binding</keyword>
<dbReference type="FunFam" id="3.30.70.1230:FF:000032">
    <property type="entry name" value="Adenylyl cyclase 78C"/>
    <property type="match status" value="1"/>
</dbReference>
<dbReference type="PANTHER" id="PTHR45627:SF1">
    <property type="entry name" value="ADENYLATE CYCLASE TYPE 8"/>
    <property type="match status" value="1"/>
</dbReference>
<dbReference type="EMBL" id="UFQS01000490">
    <property type="protein sequence ID" value="SSX04358.1"/>
    <property type="molecule type" value="Genomic_DNA"/>
</dbReference>
<dbReference type="Pfam" id="PF00211">
    <property type="entry name" value="Guanylate_cyc"/>
    <property type="match status" value="2"/>
</dbReference>
<feature type="region of interest" description="Disordered" evidence="12">
    <location>
        <begin position="630"/>
        <end position="668"/>
    </location>
</feature>
<protein>
    <recommendedName>
        <fullName evidence="3">adenylate cyclase</fullName>
        <ecNumber evidence="3">4.6.1.1</ecNumber>
    </recommendedName>
</protein>
<feature type="transmembrane region" description="Helical" evidence="13">
    <location>
        <begin position="200"/>
        <end position="222"/>
    </location>
</feature>
<evidence type="ECO:0000256" key="3">
    <source>
        <dbReference type="ARBA" id="ARBA00012201"/>
    </source>
</evidence>
<evidence type="ECO:0000256" key="4">
    <source>
        <dbReference type="ARBA" id="ARBA00022692"/>
    </source>
</evidence>
<dbReference type="EC" id="4.6.1.1" evidence="3"/>
<dbReference type="GO" id="GO:0046872">
    <property type="term" value="F:metal ion binding"/>
    <property type="evidence" value="ECO:0007669"/>
    <property type="project" value="UniProtKB-KW"/>
</dbReference>
<feature type="transmembrane region" description="Helical" evidence="13">
    <location>
        <begin position="260"/>
        <end position="283"/>
    </location>
</feature>
<accession>A0A336KKB8</accession>
<evidence type="ECO:0000259" key="14">
    <source>
        <dbReference type="PROSITE" id="PS50125"/>
    </source>
</evidence>
<dbReference type="SMART" id="SM00044">
    <property type="entry name" value="CYCc"/>
    <property type="match status" value="2"/>
</dbReference>
<dbReference type="Pfam" id="PF06327">
    <property type="entry name" value="Adcy_cons_dom"/>
    <property type="match status" value="1"/>
</dbReference>
<dbReference type="GO" id="GO:0005524">
    <property type="term" value="F:ATP binding"/>
    <property type="evidence" value="ECO:0007669"/>
    <property type="project" value="UniProtKB-KW"/>
</dbReference>
<feature type="transmembrane region" description="Helical" evidence="13">
    <location>
        <begin position="973"/>
        <end position="992"/>
    </location>
</feature>
<dbReference type="SUPFAM" id="SSF55073">
    <property type="entry name" value="Nucleotide cyclase"/>
    <property type="match status" value="2"/>
</dbReference>
<dbReference type="GO" id="GO:0035556">
    <property type="term" value="P:intracellular signal transduction"/>
    <property type="evidence" value="ECO:0007669"/>
    <property type="project" value="InterPro"/>
</dbReference>
<feature type="transmembrane region" description="Helical" evidence="13">
    <location>
        <begin position="312"/>
        <end position="333"/>
    </location>
</feature>
<dbReference type="OMA" id="HRTIFIC"/>
<feature type="region of interest" description="Disordered" evidence="12">
    <location>
        <begin position="1362"/>
        <end position="1394"/>
    </location>
</feature>
<evidence type="ECO:0000256" key="6">
    <source>
        <dbReference type="ARBA" id="ARBA00022741"/>
    </source>
</evidence>
<feature type="transmembrane region" description="Helical" evidence="13">
    <location>
        <begin position="1035"/>
        <end position="1054"/>
    </location>
</feature>
<dbReference type="Pfam" id="PF16214">
    <property type="entry name" value="AC_N"/>
    <property type="match status" value="1"/>
</dbReference>
<keyword evidence="9 13" id="KW-1133">Transmembrane helix</keyword>
<dbReference type="InterPro" id="IPR029787">
    <property type="entry name" value="Nucleotide_cyclase"/>
</dbReference>
<evidence type="ECO:0000256" key="8">
    <source>
        <dbReference type="ARBA" id="ARBA00022842"/>
    </source>
</evidence>
<comment type="catalytic activity">
    <reaction evidence="1">
        <text>ATP = 3',5'-cyclic AMP + diphosphate</text>
        <dbReference type="Rhea" id="RHEA:15389"/>
        <dbReference type="ChEBI" id="CHEBI:30616"/>
        <dbReference type="ChEBI" id="CHEBI:33019"/>
        <dbReference type="ChEBI" id="CHEBI:58165"/>
        <dbReference type="EC" id="4.6.1.1"/>
    </reaction>
</comment>
<dbReference type="GO" id="GO:0004016">
    <property type="term" value="F:adenylate cyclase activity"/>
    <property type="evidence" value="ECO:0007669"/>
    <property type="project" value="UniProtKB-EC"/>
</dbReference>
<dbReference type="Gene3D" id="3.30.70.1230">
    <property type="entry name" value="Nucleotide cyclase"/>
    <property type="match status" value="2"/>
</dbReference>
<keyword evidence="4 13" id="KW-0812">Transmembrane</keyword>
<gene>
    <name evidence="15" type="primary">CSON011331</name>
</gene>
<dbReference type="GO" id="GO:0005886">
    <property type="term" value="C:plasma membrane"/>
    <property type="evidence" value="ECO:0007669"/>
    <property type="project" value="InterPro"/>
</dbReference>
<keyword evidence="8" id="KW-0460">Magnesium</keyword>
<dbReference type="EMBL" id="UFQT01000490">
    <property type="protein sequence ID" value="SSX24722.1"/>
    <property type="molecule type" value="Genomic_DNA"/>
</dbReference>
<reference evidence="15" key="1">
    <citation type="submission" date="2018-04" db="EMBL/GenBank/DDBJ databases">
        <authorList>
            <person name="Go L.Y."/>
            <person name="Mitchell J.A."/>
        </authorList>
    </citation>
    <scope>NUCLEOTIDE SEQUENCE</scope>
    <source>
        <tissue evidence="15">Whole organism</tissue>
    </source>
</reference>
<organism evidence="15">
    <name type="scientific">Culicoides sonorensis</name>
    <name type="common">Biting midge</name>
    <dbReference type="NCBI Taxonomy" id="179676"/>
    <lineage>
        <taxon>Eukaryota</taxon>
        <taxon>Metazoa</taxon>
        <taxon>Ecdysozoa</taxon>
        <taxon>Arthropoda</taxon>
        <taxon>Hexapoda</taxon>
        <taxon>Insecta</taxon>
        <taxon>Pterygota</taxon>
        <taxon>Neoptera</taxon>
        <taxon>Endopterygota</taxon>
        <taxon>Diptera</taxon>
        <taxon>Nematocera</taxon>
        <taxon>Chironomoidea</taxon>
        <taxon>Ceratopogonidae</taxon>
        <taxon>Ceratopogoninae</taxon>
        <taxon>Culicoides</taxon>
        <taxon>Monoculicoides</taxon>
    </lineage>
</organism>
<feature type="domain" description="Guanylate cyclase" evidence="14">
    <location>
        <begin position="441"/>
        <end position="573"/>
    </location>
</feature>
<comment type="subcellular location">
    <subcellularLocation>
        <location evidence="2">Membrane</location>
        <topology evidence="2">Multi-pass membrane protein</topology>
    </subcellularLocation>
</comment>
<dbReference type="PROSITE" id="PS50125">
    <property type="entry name" value="GUANYLATE_CYCLASE_2"/>
    <property type="match status" value="2"/>
</dbReference>
<evidence type="ECO:0000256" key="13">
    <source>
        <dbReference type="SAM" id="Phobius"/>
    </source>
</evidence>
<feature type="compositionally biased region" description="Polar residues" evidence="12">
    <location>
        <begin position="117"/>
        <end position="138"/>
    </location>
</feature>
<reference evidence="16" key="2">
    <citation type="submission" date="2018-07" db="EMBL/GenBank/DDBJ databases">
        <authorList>
            <person name="Quirk P.G."/>
            <person name="Krulwich T.A."/>
        </authorList>
    </citation>
    <scope>NUCLEOTIDE SEQUENCE</scope>
</reference>
<sequence length="1451" mass="163912">MADDDDTGITLRYKGEPNTMPGQMERLVIDTTNDAKNTNNSGPMRKLNLDIGININGEMDSSRNVSGGGGGGIVNKGHTCEKDNLSDSGFEINDDCSDVTKTPKLHKDEDGVPNINLDKQSVSSFGGQSNNPSAIFNNNDKKPPASPQSPARLCNNTYAAFKRGTVVRGILCPSMTNSFRQPSLEKSYLTYTHRQRQKSLIIVNVVDLILKIVLAFINIWQVSSNDDPISPDSVTWTISCIIANLGICMLGLWKCFANNYLHWASTCTWLLLNLQGFVGSGLGFAAREYLVWYVLFIVFVPYAMLPLPLKWCVIAGSTSSICHLFVTSLARLLDPNVESWCVMKQFIANFILYAAINFSGMYTKYLTDRAQRLAFIETHKAMEHKKESEKEYQRTQKLLDSILPMFVNNDIRKEMYKNPDETHPVDSQFKKLYIYHMENVSILFADIKGFTELASKTSAEQLVRILNDLFGRFDKIAEDNHCLRIKLLGDCYYCISMFDMQTFKPRPDHAVCSVETGLHMIQAIKDVRDKTDVRDLDMRIGIHTGSVMCGVLGDKKWHFDVWSNDVIIANHMESGGIPGRVHISKATLQCLNDTYEVEDGHGGDRDSHLKENGIKTYLIRRTEPLRSRKSVRQQVLSFDREKPQRFVEPKISTPNHHEHSSTSASSFAHNGHQLIKRISRSIIHDNSRDEKDEDTVAEWQPEVPFTNLNKKSDSDGDDNAVDITPEEEVDELIDQDIQINSNKHMRNQYLNAWTLRFKDDTQEKSFCQLREDMFRSNMLCVFAMWIFIALCQAVIIPRCAIHSISLGTTTFILVCLFVLVMAEEYQFLPKFFRNQSRMLIHHRNSRTIFVCSVIFLMTAASTMGLIICDFIEPAPVNHKEPTFIKLRLEDTTRVLIPDININVTIAHNKSSSSPLNLLDATMNKNHTKDEVTKNEYVKMDNNPISTINYGFNDGITNDTKLPVDYRNCVHPEYVVFSWVLCLIALAAALKLYYLVKFFMAITIVVCNAILILFVFPEDFNQFSYEFEVNCLGMPLSAQMLVLLGIFLIMVTYHARLIEVTARLDFIWKEKAERELNNTSHNRQLNDLLIKNILPDHVAQRYLNSDCIIKKDDLYSNTHRLCGVLFASIPNFQDFYSEDIENGKACIRVLNEIICDFDGLLEDRKFVCVEKIKTIGSCYMAASGLCMDVKSDPNNTEEDAVCDLVEFAIAMRQKLREVNRDAFNNFHLKTGISSGPLVSGVIGASKPVFDIWGDTVNIASRMYSTGEIWKIQVPEHTAQLLSSKGYVCVSRGEIPVKGKGVMKTCFVYDKGSSISQITSPEFLPAGIPSTISPTPSSLQRQTSSHGSLAAVVIGIMQATKHNSMNATPSASPSPRPLSRRGSQFSSMRLSQQKATFNPVRRYTTRDKARSMYSKEKMEKRKTDLNSLTPDLAVFADLKGLQKNGMNMNQSPT</sequence>
<evidence type="ECO:0000256" key="12">
    <source>
        <dbReference type="SAM" id="MobiDB-lite"/>
    </source>
</evidence>
<feature type="region of interest" description="Disordered" evidence="12">
    <location>
        <begin position="104"/>
        <end position="149"/>
    </location>
</feature>
<feature type="transmembrane region" description="Helical" evidence="13">
    <location>
        <begin position="234"/>
        <end position="253"/>
    </location>
</feature>
<feature type="compositionally biased region" description="Polar residues" evidence="12">
    <location>
        <begin position="1380"/>
        <end position="1394"/>
    </location>
</feature>
<evidence type="ECO:0000256" key="9">
    <source>
        <dbReference type="ARBA" id="ARBA00022989"/>
    </source>
</evidence>
<feature type="transmembrane region" description="Helical" evidence="13">
    <location>
        <begin position="997"/>
        <end position="1015"/>
    </location>
</feature>
<dbReference type="InterPro" id="IPR001054">
    <property type="entry name" value="A/G_cyclase"/>
</dbReference>
<name>A0A336KKB8_CULSO</name>
<feature type="transmembrane region" description="Helical" evidence="13">
    <location>
        <begin position="289"/>
        <end position="305"/>
    </location>
</feature>
<keyword evidence="7" id="KW-0067">ATP-binding</keyword>
<evidence type="ECO:0000313" key="16">
    <source>
        <dbReference type="EMBL" id="SSX24722.1"/>
    </source>
</evidence>
<dbReference type="InterPro" id="IPR009398">
    <property type="entry name" value="Adcy_conserved_dom"/>
</dbReference>
<evidence type="ECO:0000313" key="15">
    <source>
        <dbReference type="EMBL" id="SSX04358.1"/>
    </source>
</evidence>
<dbReference type="PANTHER" id="PTHR45627">
    <property type="entry name" value="ADENYLATE CYCLASE TYPE 1"/>
    <property type="match status" value="1"/>
</dbReference>
<dbReference type="FunFam" id="3.30.70.1230:FF:000040">
    <property type="entry name" value="Ca(2+)/calmodulin-responsive adenylate cyclase"/>
    <property type="match status" value="1"/>
</dbReference>
<feature type="transmembrane region" description="Helical" evidence="13">
    <location>
        <begin position="801"/>
        <end position="822"/>
    </location>
</feature>
<keyword evidence="11" id="KW-0456">Lyase</keyword>
<keyword evidence="10 13" id="KW-0472">Membrane</keyword>
<keyword evidence="5" id="KW-0479">Metal-binding</keyword>
<dbReference type="InterPro" id="IPR032628">
    <property type="entry name" value="AC_N"/>
</dbReference>
<evidence type="ECO:0000256" key="1">
    <source>
        <dbReference type="ARBA" id="ARBA00001593"/>
    </source>
</evidence>